<dbReference type="RefSeq" id="WP_154314927.1">
    <property type="nucleotide sequence ID" value="NZ_WKRA01000024.1"/>
</dbReference>
<dbReference type="EMBL" id="WKRA01000024">
    <property type="protein sequence ID" value="MSD16916.1"/>
    <property type="molecule type" value="Genomic_DNA"/>
</dbReference>
<proteinExistence type="predicted"/>
<evidence type="ECO:0000313" key="2">
    <source>
        <dbReference type="Proteomes" id="UP000431304"/>
    </source>
</evidence>
<protein>
    <submittedName>
        <fullName evidence="1">Uncharacterized protein</fullName>
    </submittedName>
</protein>
<sequence>MSEKRMFPILYMLPTGKENAITTEELVKLSGCGSARELQKQIAFEREHGALICSGAGRGYWRPKNFQEIREFVRIMDAKSRNIQKATDGAKKILLQGDTEE</sequence>
<dbReference type="AlphaFoldDB" id="A0A844E4K9"/>
<name>A0A844E4K9_EUBRA</name>
<evidence type="ECO:0000313" key="1">
    <source>
        <dbReference type="EMBL" id="MSD16916.1"/>
    </source>
</evidence>
<comment type="caution">
    <text evidence="1">The sequence shown here is derived from an EMBL/GenBank/DDBJ whole genome shotgun (WGS) entry which is preliminary data.</text>
</comment>
<gene>
    <name evidence="1" type="ORF">GKE72_12785</name>
</gene>
<reference evidence="1 2" key="1">
    <citation type="journal article" date="2019" name="Nat. Med.">
        <title>A library of human gut bacterial isolates paired with longitudinal multiomics data enables mechanistic microbiome research.</title>
        <authorList>
            <person name="Poyet M."/>
            <person name="Groussin M."/>
            <person name="Gibbons S.M."/>
            <person name="Avila-Pacheco J."/>
            <person name="Jiang X."/>
            <person name="Kearney S.M."/>
            <person name="Perrotta A.R."/>
            <person name="Berdy B."/>
            <person name="Zhao S."/>
            <person name="Lieberman T.D."/>
            <person name="Swanson P.K."/>
            <person name="Smith M."/>
            <person name="Roesemann S."/>
            <person name="Alexander J.E."/>
            <person name="Rich S.A."/>
            <person name="Livny J."/>
            <person name="Vlamakis H."/>
            <person name="Clish C."/>
            <person name="Bullock K."/>
            <person name="Deik A."/>
            <person name="Scott J."/>
            <person name="Pierce K.A."/>
            <person name="Xavier R.J."/>
            <person name="Alm E.J."/>
        </authorList>
    </citation>
    <scope>NUCLEOTIDE SEQUENCE [LARGE SCALE GENOMIC DNA]</scope>
    <source>
        <strain evidence="1 2">BIOML-A3</strain>
    </source>
</reference>
<dbReference type="Proteomes" id="UP000431304">
    <property type="component" value="Unassembled WGS sequence"/>
</dbReference>
<accession>A0A844E4K9</accession>
<organism evidence="1 2">
    <name type="scientific">Eubacterium ramulus</name>
    <dbReference type="NCBI Taxonomy" id="39490"/>
    <lineage>
        <taxon>Bacteria</taxon>
        <taxon>Bacillati</taxon>
        <taxon>Bacillota</taxon>
        <taxon>Clostridia</taxon>
        <taxon>Eubacteriales</taxon>
        <taxon>Eubacteriaceae</taxon>
        <taxon>Eubacterium</taxon>
    </lineage>
</organism>